<keyword evidence="7 8" id="KW-0131">Cell cycle</keyword>
<dbReference type="Proteomes" id="UP000477911">
    <property type="component" value="Unassembled WGS sequence"/>
</dbReference>
<dbReference type="PANTHER" id="PTHR30329">
    <property type="entry name" value="STATOR ELEMENT OF FLAGELLAR MOTOR COMPLEX"/>
    <property type="match status" value="1"/>
</dbReference>
<dbReference type="CDD" id="cd07185">
    <property type="entry name" value="OmpA_C-like"/>
    <property type="match status" value="1"/>
</dbReference>
<comment type="function">
    <text evidence="8">Part of the Tol-Pal system, which plays a role in outer membrane invagination during cell division and is important for maintaining outer membrane integrity.</text>
</comment>
<keyword evidence="2 8" id="KW-0732">Signal</keyword>
<evidence type="ECO:0000256" key="6">
    <source>
        <dbReference type="ARBA" id="ARBA00023288"/>
    </source>
</evidence>
<dbReference type="InterPro" id="IPR006665">
    <property type="entry name" value="OmpA-like"/>
</dbReference>
<keyword evidence="1 8" id="KW-0132">Cell division</keyword>
<evidence type="ECO:0000256" key="7">
    <source>
        <dbReference type="ARBA" id="ARBA00023306"/>
    </source>
</evidence>
<keyword evidence="4 8" id="KW-0564">Palmitate</keyword>
<dbReference type="InterPro" id="IPR036737">
    <property type="entry name" value="OmpA-like_sf"/>
</dbReference>
<evidence type="ECO:0000256" key="3">
    <source>
        <dbReference type="ARBA" id="ARBA00023136"/>
    </source>
</evidence>
<keyword evidence="12" id="KW-1185">Reference proteome</keyword>
<dbReference type="PROSITE" id="PS01068">
    <property type="entry name" value="OMPA_1"/>
    <property type="match status" value="1"/>
</dbReference>
<evidence type="ECO:0000313" key="11">
    <source>
        <dbReference type="EMBL" id="MXN17239.1"/>
    </source>
</evidence>
<keyword evidence="3 8" id="KW-0472">Membrane</keyword>
<evidence type="ECO:0000256" key="5">
    <source>
        <dbReference type="ARBA" id="ARBA00023237"/>
    </source>
</evidence>
<sequence length="180" mass="19014">MTYLAKAALVFAVLGLAACTNGDRFGKLGGGYGANGANGAYGANGYGANGITSGGLNDPTSPAYFQQTVGDRVHFIVDQSSLNPEARQILDGQIRWLNANPDFNATIEGHADEQGTREYNLALGARRAAAVKDYLVAGGVRPNRLQTISYGKERPIALCSDESCYAQNRRAVTVLRAPGM</sequence>
<dbReference type="NCBIfam" id="TIGR02802">
    <property type="entry name" value="Pal_lipo"/>
    <property type="match status" value="1"/>
</dbReference>
<evidence type="ECO:0000313" key="12">
    <source>
        <dbReference type="Proteomes" id="UP000477911"/>
    </source>
</evidence>
<dbReference type="Pfam" id="PF00691">
    <property type="entry name" value="OmpA"/>
    <property type="match status" value="1"/>
</dbReference>
<comment type="caution">
    <text evidence="11">The sequence shown here is derived from an EMBL/GenBank/DDBJ whole genome shotgun (WGS) entry which is preliminary data.</text>
</comment>
<dbReference type="EMBL" id="WUMU01000003">
    <property type="protein sequence ID" value="MXN17239.1"/>
    <property type="molecule type" value="Genomic_DNA"/>
</dbReference>
<dbReference type="PRINTS" id="PR01021">
    <property type="entry name" value="OMPADOMAIN"/>
</dbReference>
<comment type="similarity">
    <text evidence="8">Belongs to the Pal lipoprotein family.</text>
</comment>
<dbReference type="InterPro" id="IPR014169">
    <property type="entry name" value="Pal_lipo_C"/>
</dbReference>
<evidence type="ECO:0000256" key="4">
    <source>
        <dbReference type="ARBA" id="ARBA00023139"/>
    </source>
</evidence>
<dbReference type="InterPro" id="IPR039001">
    <property type="entry name" value="Pal"/>
</dbReference>
<evidence type="ECO:0000259" key="10">
    <source>
        <dbReference type="PROSITE" id="PS51123"/>
    </source>
</evidence>
<comment type="subunit">
    <text evidence="8">The Tol-Pal system is composed of five core proteins: the inner membrane proteins TolA, TolQ and TolR, the periplasmic protein TolB and the outer membrane protein Pal. They form a network linking the inner and outer membranes and the peptidoglycan layer.</text>
</comment>
<evidence type="ECO:0000256" key="9">
    <source>
        <dbReference type="SAM" id="SignalP"/>
    </source>
</evidence>
<feature type="signal peptide" evidence="9">
    <location>
        <begin position="1"/>
        <end position="22"/>
    </location>
</feature>
<dbReference type="GO" id="GO:0051301">
    <property type="term" value="P:cell division"/>
    <property type="evidence" value="ECO:0007669"/>
    <property type="project" value="UniProtKB-UniRule"/>
</dbReference>
<dbReference type="AlphaFoldDB" id="A0A6L7FZX5"/>
<dbReference type="HAMAP" id="MF_02204">
    <property type="entry name" value="Pal"/>
    <property type="match status" value="1"/>
</dbReference>
<name>A0A6L7FZX5_9RHOB</name>
<dbReference type="InterPro" id="IPR006664">
    <property type="entry name" value="OMP_bac"/>
</dbReference>
<dbReference type="PROSITE" id="PS51123">
    <property type="entry name" value="OMPA_2"/>
    <property type="match status" value="1"/>
</dbReference>
<evidence type="ECO:0000256" key="1">
    <source>
        <dbReference type="ARBA" id="ARBA00022618"/>
    </source>
</evidence>
<evidence type="ECO:0000256" key="8">
    <source>
        <dbReference type="HAMAP-Rule" id="MF_02204"/>
    </source>
</evidence>
<dbReference type="PANTHER" id="PTHR30329:SF21">
    <property type="entry name" value="LIPOPROTEIN YIAD-RELATED"/>
    <property type="match status" value="1"/>
</dbReference>
<comment type="subcellular location">
    <subcellularLocation>
        <location evidence="8">Cell outer membrane</location>
        <topology evidence="8">Lipid-anchor</topology>
    </subcellularLocation>
</comment>
<dbReference type="InterPro" id="IPR050330">
    <property type="entry name" value="Bact_OuterMem_StrucFunc"/>
</dbReference>
<dbReference type="SUPFAM" id="SSF103088">
    <property type="entry name" value="OmpA-like"/>
    <property type="match status" value="1"/>
</dbReference>
<protein>
    <recommendedName>
        <fullName evidence="8">Peptidoglycan-associated lipoprotein</fullName>
        <shortName evidence="8">PAL</shortName>
    </recommendedName>
</protein>
<reference evidence="11 12" key="1">
    <citation type="submission" date="2019-12" db="EMBL/GenBank/DDBJ databases">
        <authorList>
            <person name="Li M."/>
        </authorList>
    </citation>
    <scope>NUCLEOTIDE SEQUENCE [LARGE SCALE GENOMIC DNA]</scope>
    <source>
        <strain evidence="11 12">GBMRC 2024</strain>
    </source>
</reference>
<organism evidence="11 12">
    <name type="scientific">Pseudooceanicola albus</name>
    <dbReference type="NCBI Taxonomy" id="2692189"/>
    <lineage>
        <taxon>Bacteria</taxon>
        <taxon>Pseudomonadati</taxon>
        <taxon>Pseudomonadota</taxon>
        <taxon>Alphaproteobacteria</taxon>
        <taxon>Rhodobacterales</taxon>
        <taxon>Paracoccaceae</taxon>
        <taxon>Pseudooceanicola</taxon>
    </lineage>
</organism>
<accession>A0A6L7FZX5</accession>
<gene>
    <name evidence="8 11" type="primary">pal</name>
    <name evidence="11" type="ORF">GR170_05285</name>
</gene>
<feature type="chain" id="PRO_5026951298" description="Peptidoglycan-associated lipoprotein" evidence="9">
    <location>
        <begin position="23"/>
        <end position="180"/>
    </location>
</feature>
<keyword evidence="5 8" id="KW-0998">Cell outer membrane</keyword>
<dbReference type="InterPro" id="IPR006690">
    <property type="entry name" value="OMPA-like_CS"/>
</dbReference>
<feature type="domain" description="OmpA-like" evidence="10">
    <location>
        <begin position="62"/>
        <end position="179"/>
    </location>
</feature>
<dbReference type="Gene3D" id="3.30.1330.60">
    <property type="entry name" value="OmpA-like domain"/>
    <property type="match status" value="1"/>
</dbReference>
<dbReference type="GO" id="GO:0009279">
    <property type="term" value="C:cell outer membrane"/>
    <property type="evidence" value="ECO:0007669"/>
    <property type="project" value="UniProtKB-SubCell"/>
</dbReference>
<keyword evidence="6 8" id="KW-0449">Lipoprotein</keyword>
<dbReference type="PROSITE" id="PS51257">
    <property type="entry name" value="PROKAR_LIPOPROTEIN"/>
    <property type="match status" value="1"/>
</dbReference>
<evidence type="ECO:0000256" key="2">
    <source>
        <dbReference type="ARBA" id="ARBA00022729"/>
    </source>
</evidence>
<dbReference type="RefSeq" id="WP_160892322.1">
    <property type="nucleotide sequence ID" value="NZ_WUMU01000003.1"/>
</dbReference>
<proteinExistence type="inferred from homology"/>